<evidence type="ECO:0000256" key="8">
    <source>
        <dbReference type="SAM" id="Phobius"/>
    </source>
</evidence>
<dbReference type="PANTHER" id="PTHR24223">
    <property type="entry name" value="ATP-BINDING CASSETTE SUB-FAMILY C"/>
    <property type="match status" value="1"/>
</dbReference>
<feature type="transmembrane region" description="Helical" evidence="8">
    <location>
        <begin position="1075"/>
        <end position="1095"/>
    </location>
</feature>
<feature type="transmembrane region" description="Helical" evidence="8">
    <location>
        <begin position="412"/>
        <end position="429"/>
    </location>
</feature>
<name>A0AAD8PG54_BABGI</name>
<keyword evidence="5 11" id="KW-0067">ATP-binding</keyword>
<dbReference type="SUPFAM" id="SSF90123">
    <property type="entry name" value="ABC transporter transmembrane region"/>
    <property type="match status" value="2"/>
</dbReference>
<feature type="domain" description="ABC transmembrane type-1" evidence="10">
    <location>
        <begin position="833"/>
        <end position="1130"/>
    </location>
</feature>
<evidence type="ECO:0000256" key="2">
    <source>
        <dbReference type="ARBA" id="ARBA00022448"/>
    </source>
</evidence>
<keyword evidence="4" id="KW-0547">Nucleotide-binding</keyword>
<dbReference type="InterPro" id="IPR050173">
    <property type="entry name" value="ABC_transporter_C-like"/>
</dbReference>
<evidence type="ECO:0000256" key="5">
    <source>
        <dbReference type="ARBA" id="ARBA00022840"/>
    </source>
</evidence>
<keyword evidence="3 8" id="KW-0812">Transmembrane</keyword>
<feature type="transmembrane region" description="Helical" evidence="8">
    <location>
        <begin position="371"/>
        <end position="392"/>
    </location>
</feature>
<evidence type="ECO:0000256" key="7">
    <source>
        <dbReference type="ARBA" id="ARBA00023136"/>
    </source>
</evidence>
<dbReference type="InterPro" id="IPR011527">
    <property type="entry name" value="ABC1_TM_dom"/>
</dbReference>
<feature type="transmembrane region" description="Helical" evidence="8">
    <location>
        <begin position="147"/>
        <end position="168"/>
    </location>
</feature>
<feature type="transmembrane region" description="Helical" evidence="8">
    <location>
        <begin position="263"/>
        <end position="285"/>
    </location>
</feature>
<dbReference type="PROSITE" id="PS00211">
    <property type="entry name" value="ABC_TRANSPORTER_1"/>
    <property type="match status" value="1"/>
</dbReference>
<feature type="transmembrane region" description="Helical" evidence="8">
    <location>
        <begin position="113"/>
        <end position="141"/>
    </location>
</feature>
<dbReference type="InterPro" id="IPR017871">
    <property type="entry name" value="ABC_transporter-like_CS"/>
</dbReference>
<evidence type="ECO:0000313" key="12">
    <source>
        <dbReference type="Proteomes" id="UP001230268"/>
    </source>
</evidence>
<dbReference type="PROSITE" id="PS50893">
    <property type="entry name" value="ABC_TRANSPORTER_2"/>
    <property type="match status" value="2"/>
</dbReference>
<dbReference type="Pfam" id="PF00005">
    <property type="entry name" value="ABC_tran"/>
    <property type="match status" value="2"/>
</dbReference>
<evidence type="ECO:0000256" key="3">
    <source>
        <dbReference type="ARBA" id="ARBA00022692"/>
    </source>
</evidence>
<feature type="transmembrane region" description="Helical" evidence="8">
    <location>
        <begin position="977"/>
        <end position="999"/>
    </location>
</feature>
<evidence type="ECO:0000256" key="6">
    <source>
        <dbReference type="ARBA" id="ARBA00022989"/>
    </source>
</evidence>
<dbReference type="SMART" id="SM00382">
    <property type="entry name" value="AAA"/>
    <property type="match status" value="2"/>
</dbReference>
<dbReference type="SUPFAM" id="SSF52540">
    <property type="entry name" value="P-loop containing nucleoside triphosphate hydrolases"/>
    <property type="match status" value="2"/>
</dbReference>
<dbReference type="GO" id="GO:0140359">
    <property type="term" value="F:ABC-type transporter activity"/>
    <property type="evidence" value="ECO:0007669"/>
    <property type="project" value="InterPro"/>
</dbReference>
<sequence length="1526" mass="174118">MERGGGMQLSFGLPPSLRQYDDKGLWSFLFLRWVRPWINFVNGEAPTLSSLHPLPKADQITLWQPIFSKHISDGVLHMEKVDVHAASKGEKRPRMRYRSIFLRAMVATFWKRALIAFILIVIVDLMSVGTSICMKFVIYVLSNNDRTVFVTLSTVLLVVLVEVAHNLVQQHMIIFMNRLEICMEASIAITLFQHGLCHRRHYSVIMDDLKMYNSCKRIVHQSGKGSDTCSSNPLFCPAQRHQNRELPPSMFIYMVHDASKITFSINAIVTFTSFIISVTASIIYIKTNMNFPILYPALTICLIVVTMIFIEIVNGSILKYNLESMDYRISVTSQVMGNLKLAYDMGIEDVGYRAIEDSRNDELSALKARLLLIYLNRVLERAISVLLYWVFIYAFNEVVMSKDESEYDSIDVNAPIALLFMMFNIATAGQRLPRAIRTFIEAVTSYRRVEEFIRKCSPNYYLDISNKNLDDCALELDVNDKSSQISDDTVVYFKGASFSHIYTRQAILKSESLESPLLKSMDFELKRGEVRIVTGPQGCGKTSFIKSILGEMSLVSGSMAVAPLSTGMPIFYTSQEVWLPTDSIRAIITFGYAFDEEIYNEVVRCAELLRDFSSWDDGDMRVISEKGYSLSGGQRVRVSLARALYAYMVFSKANESLENNRCCFLMCLDEPFNGLDVNVATAIFNNLFNKETGLLVRDDVAIVMAMSMMSVDITLKNVWWNDVLDMSIYTIEGGVLSQRQSLNKNVMEKKCGTHENVENGSLSRRFTSFSGMSSRQFSMVVEPPTRLTTNVSNHDKYGMQQLKVALTEKDNVINTWIGYCVYLKAVGYIMFTIFVLLAMFSNISSNMVLVFLQKWTDNIKMLSENSTISGKGVSECMERHRFYYSWITVLATCALTSAFILAILLLVISMRGARRLHKFALDSIFQKPSSEIPLKSNLSTLMTFITADIYIIGEFIGSDMYETIFAVFYCAAKLLTLCYLFPLAVPITLLVCMLLYVFFHRMYLKCARILQRMMLESNSNINEVYNEVISGSAIYRSFRKEYQWMDDIRHRSDEYYRTKFLKFTGTSWVSLVSKLSMSVMIAVMICISMLRSYIFGTDINVARLGIGMSLCVSIGSSVKTCLNNYSQLERQMCSVVRFENYFLQGRFSLKDRFESMGECILSGFYSHYSGNFVDDKVVRGAIITRRTKEYRNFMFRRYISLLDCIFKRLKIEVIKDSNYFSDTRTSLELKEVSVPVPTGYEVSNKSFILSKISCVGRAGEVIGIVGRTGAGKSTLLNVMQNMVYNRMGSVLLSGTDMSNIPRNVLRHLIGVLPQLPFVLKGWTLRRFLDPRMLFTDDDIYSALDCCGLLDMVHSVTDGKGLNTILALEDVDASRNLFVITPLIPLRSKGRESFDYRLCMSCKTKPKGRDYEALFSPMQMRQLWFARLVLYRHSYKVILLDEPPSNNCAADENNETQGSVADQGLPVYDIVRLYFSHCITFIVAHDKKAITYCNRLWLLENGGLQEDCTIDEFLRRDLMRYTSIRET</sequence>
<evidence type="ECO:0000313" key="11">
    <source>
        <dbReference type="EMBL" id="KAK1444648.1"/>
    </source>
</evidence>
<feature type="domain" description="ABC transporter" evidence="9">
    <location>
        <begin position="502"/>
        <end position="731"/>
    </location>
</feature>
<evidence type="ECO:0000259" key="9">
    <source>
        <dbReference type="PROSITE" id="PS50893"/>
    </source>
</evidence>
<protein>
    <submittedName>
        <fullName evidence="11">ATP-binding cassette sub-family C protein</fullName>
    </submittedName>
</protein>
<feature type="domain" description="ABC transporter" evidence="9">
    <location>
        <begin position="1227"/>
        <end position="1525"/>
    </location>
</feature>
<keyword evidence="6 8" id="KW-1133">Transmembrane helix</keyword>
<keyword evidence="12" id="KW-1185">Reference proteome</keyword>
<gene>
    <name evidence="11" type="ORF">BgAZ_105540</name>
</gene>
<dbReference type="InterPro" id="IPR036640">
    <property type="entry name" value="ABC1_TM_sf"/>
</dbReference>
<evidence type="ECO:0000256" key="4">
    <source>
        <dbReference type="ARBA" id="ARBA00022741"/>
    </source>
</evidence>
<dbReference type="GO" id="GO:0016020">
    <property type="term" value="C:membrane"/>
    <property type="evidence" value="ECO:0007669"/>
    <property type="project" value="UniProtKB-SubCell"/>
</dbReference>
<feature type="transmembrane region" description="Helical" evidence="8">
    <location>
        <begin position="828"/>
        <end position="852"/>
    </location>
</feature>
<reference evidence="11" key="1">
    <citation type="submission" date="2023-08" db="EMBL/GenBank/DDBJ databases">
        <title>Draft sequence of the Babesia gibsoni genome.</title>
        <authorList>
            <person name="Yamagishi J.Y."/>
            <person name="Xuan X.X."/>
        </authorList>
    </citation>
    <scope>NUCLEOTIDE SEQUENCE</scope>
    <source>
        <strain evidence="11">Azabu</strain>
    </source>
</reference>
<dbReference type="EMBL" id="JAVEPI010000001">
    <property type="protein sequence ID" value="KAK1444648.1"/>
    <property type="molecule type" value="Genomic_DNA"/>
</dbReference>
<dbReference type="GO" id="GO:0016887">
    <property type="term" value="F:ATP hydrolysis activity"/>
    <property type="evidence" value="ECO:0007669"/>
    <property type="project" value="InterPro"/>
</dbReference>
<dbReference type="InterPro" id="IPR003593">
    <property type="entry name" value="AAA+_ATPase"/>
</dbReference>
<comment type="subcellular location">
    <subcellularLocation>
        <location evidence="1">Membrane</location>
    </subcellularLocation>
</comment>
<keyword evidence="7 8" id="KW-0472">Membrane</keyword>
<organism evidence="11 12">
    <name type="scientific">Babesia gibsoni</name>
    <dbReference type="NCBI Taxonomy" id="33632"/>
    <lineage>
        <taxon>Eukaryota</taxon>
        <taxon>Sar</taxon>
        <taxon>Alveolata</taxon>
        <taxon>Apicomplexa</taxon>
        <taxon>Aconoidasida</taxon>
        <taxon>Piroplasmida</taxon>
        <taxon>Babesiidae</taxon>
        <taxon>Babesia</taxon>
    </lineage>
</organism>
<keyword evidence="2" id="KW-0813">Transport</keyword>
<dbReference type="Pfam" id="PF00664">
    <property type="entry name" value="ABC_membrane"/>
    <property type="match status" value="1"/>
</dbReference>
<dbReference type="Gene3D" id="1.20.1560.10">
    <property type="entry name" value="ABC transporter type 1, transmembrane domain"/>
    <property type="match status" value="2"/>
</dbReference>
<evidence type="ECO:0000256" key="1">
    <source>
        <dbReference type="ARBA" id="ARBA00004370"/>
    </source>
</evidence>
<dbReference type="InterPro" id="IPR027417">
    <property type="entry name" value="P-loop_NTPase"/>
</dbReference>
<dbReference type="Proteomes" id="UP001230268">
    <property type="component" value="Unassembled WGS sequence"/>
</dbReference>
<dbReference type="GO" id="GO:0005524">
    <property type="term" value="F:ATP binding"/>
    <property type="evidence" value="ECO:0007669"/>
    <property type="project" value="UniProtKB-KW"/>
</dbReference>
<evidence type="ECO:0000259" key="10">
    <source>
        <dbReference type="PROSITE" id="PS50929"/>
    </source>
</evidence>
<feature type="transmembrane region" description="Helical" evidence="8">
    <location>
        <begin position="297"/>
        <end position="318"/>
    </location>
</feature>
<dbReference type="PANTHER" id="PTHR24223:SF399">
    <property type="entry name" value="ABC TRANSPORTER ATNG"/>
    <property type="match status" value="1"/>
</dbReference>
<feature type="transmembrane region" description="Helical" evidence="8">
    <location>
        <begin position="883"/>
        <end position="908"/>
    </location>
</feature>
<dbReference type="PROSITE" id="PS50929">
    <property type="entry name" value="ABC_TM1F"/>
    <property type="match status" value="1"/>
</dbReference>
<proteinExistence type="predicted"/>
<comment type="caution">
    <text evidence="11">The sequence shown here is derived from an EMBL/GenBank/DDBJ whole genome shotgun (WGS) entry which is preliminary data.</text>
</comment>
<dbReference type="Gene3D" id="3.40.50.300">
    <property type="entry name" value="P-loop containing nucleotide triphosphate hydrolases"/>
    <property type="match status" value="2"/>
</dbReference>
<dbReference type="InterPro" id="IPR003439">
    <property type="entry name" value="ABC_transporter-like_ATP-bd"/>
</dbReference>
<accession>A0AAD8PG54</accession>